<comment type="caution">
    <text evidence="5">The sequence shown here is derived from an EMBL/GenBank/DDBJ whole genome shotgun (WGS) entry which is preliminary data.</text>
</comment>
<proteinExistence type="predicted"/>
<keyword evidence="6" id="KW-1185">Reference proteome</keyword>
<dbReference type="SUPFAM" id="SSF46689">
    <property type="entry name" value="Homeodomain-like"/>
    <property type="match status" value="2"/>
</dbReference>
<dbReference type="AlphaFoldDB" id="A0A066UIV9"/>
<accession>A0A066UIV9</accession>
<protein>
    <submittedName>
        <fullName evidence="5">AraC family transcriptional regulator</fullName>
    </submittedName>
</protein>
<dbReference type="InterPro" id="IPR018062">
    <property type="entry name" value="HTH_AraC-typ_CS"/>
</dbReference>
<dbReference type="InterPro" id="IPR053142">
    <property type="entry name" value="PchR_regulatory_protein"/>
</dbReference>
<dbReference type="STRING" id="212667.VFDL14_20945"/>
<reference evidence="5 6" key="1">
    <citation type="submission" date="2014-02" db="EMBL/GenBank/DDBJ databases">
        <title>Vibrio fortis Dalian14 Genome Sequencing.</title>
        <authorList>
            <person name="Wang Y."/>
            <person name="Song L."/>
            <person name="Liu G."/>
            <person name="Ding J."/>
        </authorList>
    </citation>
    <scope>NUCLEOTIDE SEQUENCE [LARGE SCALE GENOMIC DNA]</scope>
    <source>
        <strain evidence="5 6">Dalian14</strain>
    </source>
</reference>
<dbReference type="PROSITE" id="PS01124">
    <property type="entry name" value="HTH_ARAC_FAMILY_2"/>
    <property type="match status" value="1"/>
</dbReference>
<dbReference type="PANTHER" id="PTHR47893:SF1">
    <property type="entry name" value="REGULATORY PROTEIN PCHR"/>
    <property type="match status" value="1"/>
</dbReference>
<dbReference type="RefSeq" id="WP_032552716.1">
    <property type="nucleotide sequence ID" value="NZ_JFFR01000027.1"/>
</dbReference>
<dbReference type="OrthoDB" id="5949386at2"/>
<dbReference type="GO" id="GO:0043565">
    <property type="term" value="F:sequence-specific DNA binding"/>
    <property type="evidence" value="ECO:0007669"/>
    <property type="project" value="InterPro"/>
</dbReference>
<gene>
    <name evidence="5" type="ORF">VFDL14_20945</name>
</gene>
<evidence type="ECO:0000256" key="1">
    <source>
        <dbReference type="ARBA" id="ARBA00023015"/>
    </source>
</evidence>
<evidence type="ECO:0000256" key="3">
    <source>
        <dbReference type="ARBA" id="ARBA00023163"/>
    </source>
</evidence>
<organism evidence="5 6">
    <name type="scientific">Vibrio fortis</name>
    <dbReference type="NCBI Taxonomy" id="212667"/>
    <lineage>
        <taxon>Bacteria</taxon>
        <taxon>Pseudomonadati</taxon>
        <taxon>Pseudomonadota</taxon>
        <taxon>Gammaproteobacteria</taxon>
        <taxon>Vibrionales</taxon>
        <taxon>Vibrionaceae</taxon>
        <taxon>Vibrio</taxon>
    </lineage>
</organism>
<dbReference type="Pfam" id="PF12833">
    <property type="entry name" value="HTH_18"/>
    <property type="match status" value="1"/>
</dbReference>
<dbReference type="EMBL" id="JFFR01000027">
    <property type="protein sequence ID" value="KDN27361.1"/>
    <property type="molecule type" value="Genomic_DNA"/>
</dbReference>
<keyword evidence="3" id="KW-0804">Transcription</keyword>
<evidence type="ECO:0000313" key="6">
    <source>
        <dbReference type="Proteomes" id="UP000027219"/>
    </source>
</evidence>
<keyword evidence="1" id="KW-0805">Transcription regulation</keyword>
<dbReference type="Proteomes" id="UP000027219">
    <property type="component" value="Unassembled WGS sequence"/>
</dbReference>
<evidence type="ECO:0000259" key="4">
    <source>
        <dbReference type="PROSITE" id="PS01124"/>
    </source>
</evidence>
<dbReference type="SMART" id="SM00342">
    <property type="entry name" value="HTH_ARAC"/>
    <property type="match status" value="1"/>
</dbReference>
<dbReference type="GO" id="GO:0003700">
    <property type="term" value="F:DNA-binding transcription factor activity"/>
    <property type="evidence" value="ECO:0007669"/>
    <property type="project" value="InterPro"/>
</dbReference>
<dbReference type="InterPro" id="IPR018060">
    <property type="entry name" value="HTH_AraC"/>
</dbReference>
<dbReference type="PANTHER" id="PTHR47893">
    <property type="entry name" value="REGULATORY PROTEIN PCHR"/>
    <property type="match status" value="1"/>
</dbReference>
<sequence>MIIILMYNMGRVYKWTGDSLMQNRIGVMRKGQMGEVASKRARIGKVTLTKKLEQTEKQIIVTQGQPKQTSLAEGTFLSYQYNDQIFVHGGRCVELVDTKIVSTAHAAVLVTILLEGKLSFGYDDLEFNLDASEKPQGVVVNLAKPANFRRAMVAHNHLNKINILVKPQWLEARMNEDCTSRSFIKSHTANYHLEITDQILELAQKLTTSSTPDDFHQKLYIEALTQQLLASSLSQLPLACCQICQSSPKKLGLAKSSSAIQNKSNDERIEAMISYIEIHLDQELSLETLAKQFSMSVSNIQRRFKQSYNMTINGYIRFRRLEIARQHLERGLVSITEAAYEAGYQHPSNFTNAFKKTFGMPPHDIAVRAS</sequence>
<keyword evidence="2" id="KW-0238">DNA-binding</keyword>
<evidence type="ECO:0000256" key="2">
    <source>
        <dbReference type="ARBA" id="ARBA00023125"/>
    </source>
</evidence>
<dbReference type="PROSITE" id="PS00041">
    <property type="entry name" value="HTH_ARAC_FAMILY_1"/>
    <property type="match status" value="1"/>
</dbReference>
<dbReference type="Gene3D" id="1.10.10.60">
    <property type="entry name" value="Homeodomain-like"/>
    <property type="match status" value="2"/>
</dbReference>
<dbReference type="InterPro" id="IPR009057">
    <property type="entry name" value="Homeodomain-like_sf"/>
</dbReference>
<evidence type="ECO:0000313" key="5">
    <source>
        <dbReference type="EMBL" id="KDN27361.1"/>
    </source>
</evidence>
<feature type="domain" description="HTH araC/xylS-type" evidence="4">
    <location>
        <begin position="270"/>
        <end position="368"/>
    </location>
</feature>
<name>A0A066UIV9_9VIBR</name>